<dbReference type="InterPro" id="IPR001357">
    <property type="entry name" value="BRCT_dom"/>
</dbReference>
<evidence type="ECO:0000259" key="2">
    <source>
        <dbReference type="PROSITE" id="PS50172"/>
    </source>
</evidence>
<feature type="region of interest" description="Disordered" evidence="1">
    <location>
        <begin position="211"/>
        <end position="231"/>
    </location>
</feature>
<reference evidence="3 4" key="1">
    <citation type="journal article" date="2019" name="Nat. Ecol. Evol.">
        <title>Megaphylogeny resolves global patterns of mushroom evolution.</title>
        <authorList>
            <person name="Varga T."/>
            <person name="Krizsan K."/>
            <person name="Foldi C."/>
            <person name="Dima B."/>
            <person name="Sanchez-Garcia M."/>
            <person name="Sanchez-Ramirez S."/>
            <person name="Szollosi G.J."/>
            <person name="Szarkandi J.G."/>
            <person name="Papp V."/>
            <person name="Albert L."/>
            <person name="Andreopoulos W."/>
            <person name="Angelini C."/>
            <person name="Antonin V."/>
            <person name="Barry K.W."/>
            <person name="Bougher N.L."/>
            <person name="Buchanan P."/>
            <person name="Buyck B."/>
            <person name="Bense V."/>
            <person name="Catcheside P."/>
            <person name="Chovatia M."/>
            <person name="Cooper J."/>
            <person name="Damon W."/>
            <person name="Desjardin D."/>
            <person name="Finy P."/>
            <person name="Geml J."/>
            <person name="Haridas S."/>
            <person name="Hughes K."/>
            <person name="Justo A."/>
            <person name="Karasinski D."/>
            <person name="Kautmanova I."/>
            <person name="Kiss B."/>
            <person name="Kocsube S."/>
            <person name="Kotiranta H."/>
            <person name="LaButti K.M."/>
            <person name="Lechner B.E."/>
            <person name="Liimatainen K."/>
            <person name="Lipzen A."/>
            <person name="Lukacs Z."/>
            <person name="Mihaltcheva S."/>
            <person name="Morgado L.N."/>
            <person name="Niskanen T."/>
            <person name="Noordeloos M.E."/>
            <person name="Ohm R.A."/>
            <person name="Ortiz-Santana B."/>
            <person name="Ovrebo C."/>
            <person name="Racz N."/>
            <person name="Riley R."/>
            <person name="Savchenko A."/>
            <person name="Shiryaev A."/>
            <person name="Soop K."/>
            <person name="Spirin V."/>
            <person name="Szebenyi C."/>
            <person name="Tomsovsky M."/>
            <person name="Tulloss R.E."/>
            <person name="Uehling J."/>
            <person name="Grigoriev I.V."/>
            <person name="Vagvolgyi C."/>
            <person name="Papp T."/>
            <person name="Martin F.M."/>
            <person name="Miettinen O."/>
            <person name="Hibbett D.S."/>
            <person name="Nagy L.G."/>
        </authorList>
    </citation>
    <scope>NUCLEOTIDE SEQUENCE [LARGE SCALE GENOMIC DNA]</scope>
    <source>
        <strain evidence="3 4">CBS 962.96</strain>
    </source>
</reference>
<sequence length="706" mass="78341">MDPQIFCVSGTPITVFVEASEMVGRAKVVKHLKKHGADVRTSIQEAHFIVVDPETTAGRQIIRQWSNALDKIVLQHSWIMECVKVGRLLDARDKWGGWQAQDDGLPIAGEPGEEEQQNLPPLRRRSVENYRIAAHNATHHQATSFAQPISGAQDASTSRSASCPVVKNKRSVVATERSSSLAPSFSASTFAPPSLQAPSLVPAPSISPFHSHSTASASFNHSSTPMSASPLDQLPSSLPNACSQVPQIQAGMQVMSNPAQFFPFPFSANLPGMSFPQIPMMTLNPFFANPQLQQALTEQYRLMLQTGAIPNAMQGGQQPFPDAYIKQSPVSDTIHRSAQAGDHATSLVDVYNNRSPSTKGKERVKSPSSVGSRPTSDAALPIFVNSGGLPLRFFVQIDLRDRHRVVTTIKKHGGTITNKQDDADFAILSPKSSTYASLLKTSAAIHKPAIIPSFVENCVQQCALLDHTSYLLPVDDLAPVKEEKVKEKKVKEEKVQSEKKPKLKRKANFGSEPKARVKKAKHSTIVPNLLPYRSSPPPPPEHLRKYRDDGKYIYSTEELEFAVQYAEILLERDHNMPTYSIAKKLTEKMPHHTVRSWATTIGQKNVAVRDRIEKARSRAGVAYRKAYAKLQAQSSAQNDCDPQGILEEDMKVIVNFFLNDDDGNEDDNVVWAHLESKRSCRTKERWADFYKEHSVEVNKRLDELKR</sequence>
<evidence type="ECO:0000313" key="4">
    <source>
        <dbReference type="Proteomes" id="UP000297245"/>
    </source>
</evidence>
<dbReference type="Proteomes" id="UP000297245">
    <property type="component" value="Unassembled WGS sequence"/>
</dbReference>
<accession>A0A4S8MXA1</accession>
<name>A0A4S8MXA1_DENBC</name>
<dbReference type="EMBL" id="ML179037">
    <property type="protein sequence ID" value="THV07721.1"/>
    <property type="molecule type" value="Genomic_DNA"/>
</dbReference>
<dbReference type="Pfam" id="PF16589">
    <property type="entry name" value="BRCT_2"/>
    <property type="match status" value="1"/>
</dbReference>
<feature type="compositionally biased region" description="Polar residues" evidence="1">
    <location>
        <begin position="211"/>
        <end position="227"/>
    </location>
</feature>
<evidence type="ECO:0000256" key="1">
    <source>
        <dbReference type="SAM" id="MobiDB-lite"/>
    </source>
</evidence>
<evidence type="ECO:0000313" key="3">
    <source>
        <dbReference type="EMBL" id="THV07721.1"/>
    </source>
</evidence>
<organism evidence="3 4">
    <name type="scientific">Dendrothele bispora (strain CBS 962.96)</name>
    <dbReference type="NCBI Taxonomy" id="1314807"/>
    <lineage>
        <taxon>Eukaryota</taxon>
        <taxon>Fungi</taxon>
        <taxon>Dikarya</taxon>
        <taxon>Basidiomycota</taxon>
        <taxon>Agaricomycotina</taxon>
        <taxon>Agaricomycetes</taxon>
        <taxon>Agaricomycetidae</taxon>
        <taxon>Agaricales</taxon>
        <taxon>Agaricales incertae sedis</taxon>
        <taxon>Dendrothele</taxon>
    </lineage>
</organism>
<feature type="domain" description="BRCT" evidence="2">
    <location>
        <begin position="401"/>
        <end position="472"/>
    </location>
</feature>
<feature type="region of interest" description="Disordered" evidence="1">
    <location>
        <begin position="337"/>
        <end position="374"/>
    </location>
</feature>
<gene>
    <name evidence="3" type="ORF">K435DRAFT_959783</name>
</gene>
<feature type="region of interest" description="Disordered" evidence="1">
    <location>
        <begin position="101"/>
        <end position="120"/>
    </location>
</feature>
<feature type="domain" description="BRCT" evidence="2">
    <location>
        <begin position="1"/>
        <end position="96"/>
    </location>
</feature>
<proteinExistence type="predicted"/>
<feature type="region of interest" description="Disordered" evidence="1">
    <location>
        <begin position="138"/>
        <end position="163"/>
    </location>
</feature>
<dbReference type="Gene3D" id="3.40.50.10190">
    <property type="entry name" value="BRCT domain"/>
    <property type="match status" value="2"/>
</dbReference>
<dbReference type="OrthoDB" id="426865at2759"/>
<dbReference type="PROSITE" id="PS50172">
    <property type="entry name" value="BRCT"/>
    <property type="match status" value="2"/>
</dbReference>
<protein>
    <recommendedName>
        <fullName evidence="2">BRCT domain-containing protein</fullName>
    </recommendedName>
</protein>
<dbReference type="InterPro" id="IPR036420">
    <property type="entry name" value="BRCT_dom_sf"/>
</dbReference>
<dbReference type="AlphaFoldDB" id="A0A4S8MXA1"/>
<keyword evidence="4" id="KW-1185">Reference proteome</keyword>
<dbReference type="SUPFAM" id="SSF52113">
    <property type="entry name" value="BRCT domain"/>
    <property type="match status" value="2"/>
</dbReference>